<name>A0ABP0CHT2_9PEZI</name>
<accession>A0ABP0CHT2</accession>
<evidence type="ECO:0000313" key="3">
    <source>
        <dbReference type="EMBL" id="CAK7231637.1"/>
    </source>
</evidence>
<dbReference type="InterPro" id="IPR009799">
    <property type="entry name" value="EthD_dom"/>
</dbReference>
<dbReference type="SUPFAM" id="SSF54909">
    <property type="entry name" value="Dimeric alpha+beta barrel"/>
    <property type="match status" value="1"/>
</dbReference>
<dbReference type="InterPro" id="IPR011008">
    <property type="entry name" value="Dimeric_a/b-barrel"/>
</dbReference>
<feature type="domain" description="EthD" evidence="2">
    <location>
        <begin position="17"/>
        <end position="113"/>
    </location>
</feature>
<keyword evidence="4" id="KW-1185">Reference proteome</keyword>
<gene>
    <name evidence="3" type="ORF">SCUCBS95973_007985</name>
</gene>
<dbReference type="Pfam" id="PF07110">
    <property type="entry name" value="EthD"/>
    <property type="match status" value="1"/>
</dbReference>
<dbReference type="Gene3D" id="3.30.70.100">
    <property type="match status" value="1"/>
</dbReference>
<dbReference type="EMBL" id="CAWUHB010000059">
    <property type="protein sequence ID" value="CAK7231637.1"/>
    <property type="molecule type" value="Genomic_DNA"/>
</dbReference>
<proteinExistence type="inferred from homology"/>
<evidence type="ECO:0000313" key="4">
    <source>
        <dbReference type="Proteomes" id="UP001642405"/>
    </source>
</evidence>
<comment type="similarity">
    <text evidence="1">Belongs to the tpcK family.</text>
</comment>
<protein>
    <recommendedName>
        <fullName evidence="2">EthD domain-containing protein</fullName>
    </recommendedName>
</protein>
<comment type="caution">
    <text evidence="3">The sequence shown here is derived from an EMBL/GenBank/DDBJ whole genome shotgun (WGS) entry which is preliminary data.</text>
</comment>
<reference evidence="3 4" key="1">
    <citation type="submission" date="2024-01" db="EMBL/GenBank/DDBJ databases">
        <authorList>
            <person name="Allen C."/>
            <person name="Tagirdzhanova G."/>
        </authorList>
    </citation>
    <scope>NUCLEOTIDE SEQUENCE [LARGE SCALE GENOMIC DNA]</scope>
</reference>
<organism evidence="3 4">
    <name type="scientific">Sporothrix curviconia</name>
    <dbReference type="NCBI Taxonomy" id="1260050"/>
    <lineage>
        <taxon>Eukaryota</taxon>
        <taxon>Fungi</taxon>
        <taxon>Dikarya</taxon>
        <taxon>Ascomycota</taxon>
        <taxon>Pezizomycotina</taxon>
        <taxon>Sordariomycetes</taxon>
        <taxon>Sordariomycetidae</taxon>
        <taxon>Ophiostomatales</taxon>
        <taxon>Ophiostomataceae</taxon>
        <taxon>Sporothrix</taxon>
    </lineage>
</organism>
<sequence>MSHTEKLIRITTLIPRKKGLTEAQFYKHWTEVHGPMVLDFMMRHGVVEYRQYHTTPETKALGEGMAKAAGRPMLSFDGISDAYVRDFAEFQNAFKDPEYLTKIRDDELAFIDVDNIQMTIGQDWLVVQGGNPVTEHARDIYRGEAKEEK</sequence>
<evidence type="ECO:0000256" key="1">
    <source>
        <dbReference type="ARBA" id="ARBA00005986"/>
    </source>
</evidence>
<dbReference type="Proteomes" id="UP001642405">
    <property type="component" value="Unassembled WGS sequence"/>
</dbReference>
<evidence type="ECO:0000259" key="2">
    <source>
        <dbReference type="Pfam" id="PF07110"/>
    </source>
</evidence>